<comment type="similarity">
    <text evidence="2">Belongs to the bacterial solute-binding protein 2 family.</text>
</comment>
<proteinExistence type="inferred from homology"/>
<dbReference type="PANTHER" id="PTHR46847:SF1">
    <property type="entry name" value="D-ALLOSE-BINDING PERIPLASMIC PROTEIN-RELATED"/>
    <property type="match status" value="1"/>
</dbReference>
<evidence type="ECO:0000259" key="5">
    <source>
        <dbReference type="Pfam" id="PF13407"/>
    </source>
</evidence>
<keyword evidence="3" id="KW-0732">Signal</keyword>
<feature type="domain" description="Periplasmic binding protein" evidence="5">
    <location>
        <begin position="106"/>
        <end position="364"/>
    </location>
</feature>
<reference evidence="6 7" key="1">
    <citation type="submission" date="2019-10" db="EMBL/GenBank/DDBJ databases">
        <title>Georgenia wutianyii sp. nov. and Georgenia yuyongxinii sp. nov. isolated from plateau pika (Ochotona curzoniae) in the Qinghai-Tibet plateau of China.</title>
        <authorList>
            <person name="Tian Z."/>
        </authorList>
    </citation>
    <scope>NUCLEOTIDE SEQUENCE [LARGE SCALE GENOMIC DNA]</scope>
    <source>
        <strain evidence="6 7">DSM 21501</strain>
    </source>
</reference>
<sequence>MTPTGAPGTTRGRLATDRRTTTARRREVADRPQLHPHIQTAPAGACRPCPDQTAQPRSPGGTVKKNVKRRLLAATAVIAMAALSACSSAEGETATGGSGESDAPFIALSNGFIGNSWRQTLVRSFEETAEQLKTDGVISGYQAVNAPGENDATEQISQIRSLILQDPDALLIVPASPTALVPVIEEACAADITVVVLDSEIDAPCAHVVRNSYDDWGRESTIHALEAIGGKGNIINNRGVVGSQPEQLFYATQQEIFAEYPDVNVVSEVNGFCDSGTTQQELVAILASMPEIAAVPGCASGMGVAQAFQSAGRDVPVVVFDTSGANLQYWKDSGIDNGSYATITDPGQSVAALYVALELLDGKEVPEELILPLVYIPMEDRDAWLATLGPDDYAAYPWTRELIQEQIEAVQNGTEAPRPPTPAA</sequence>
<evidence type="ECO:0000256" key="3">
    <source>
        <dbReference type="ARBA" id="ARBA00022729"/>
    </source>
</evidence>
<comment type="subcellular location">
    <subcellularLocation>
        <location evidence="1">Cell envelope</location>
    </subcellularLocation>
</comment>
<comment type="caution">
    <text evidence="6">The sequence shown here is derived from an EMBL/GenBank/DDBJ whole genome shotgun (WGS) entry which is preliminary data.</text>
</comment>
<evidence type="ECO:0000313" key="6">
    <source>
        <dbReference type="EMBL" id="KAE8766012.1"/>
    </source>
</evidence>
<feature type="region of interest" description="Disordered" evidence="4">
    <location>
        <begin position="1"/>
        <end position="66"/>
    </location>
</feature>
<gene>
    <name evidence="6" type="ORF">GB883_00970</name>
</gene>
<feature type="compositionally biased region" description="Low complexity" evidence="4">
    <location>
        <begin position="1"/>
        <end position="13"/>
    </location>
</feature>
<dbReference type="CDD" id="cd19997">
    <property type="entry name" value="PBP1_ABC_sugar_binding-like"/>
    <property type="match status" value="1"/>
</dbReference>
<evidence type="ECO:0000313" key="7">
    <source>
        <dbReference type="Proteomes" id="UP000451860"/>
    </source>
</evidence>
<accession>A0A7J5UUR1</accession>
<dbReference type="Pfam" id="PF13407">
    <property type="entry name" value="Peripla_BP_4"/>
    <property type="match status" value="1"/>
</dbReference>
<dbReference type="InterPro" id="IPR028082">
    <property type="entry name" value="Peripla_BP_I"/>
</dbReference>
<evidence type="ECO:0000256" key="1">
    <source>
        <dbReference type="ARBA" id="ARBA00004196"/>
    </source>
</evidence>
<dbReference type="OrthoDB" id="7322203at2"/>
<dbReference type="GO" id="GO:0030313">
    <property type="term" value="C:cell envelope"/>
    <property type="evidence" value="ECO:0007669"/>
    <property type="project" value="UniProtKB-SubCell"/>
</dbReference>
<dbReference type="Proteomes" id="UP000451860">
    <property type="component" value="Unassembled WGS sequence"/>
</dbReference>
<dbReference type="GO" id="GO:0030246">
    <property type="term" value="F:carbohydrate binding"/>
    <property type="evidence" value="ECO:0007669"/>
    <property type="project" value="UniProtKB-ARBA"/>
</dbReference>
<dbReference type="PANTHER" id="PTHR46847">
    <property type="entry name" value="D-ALLOSE-BINDING PERIPLASMIC PROTEIN-RELATED"/>
    <property type="match status" value="1"/>
</dbReference>
<evidence type="ECO:0000256" key="4">
    <source>
        <dbReference type="SAM" id="MobiDB-lite"/>
    </source>
</evidence>
<evidence type="ECO:0000256" key="2">
    <source>
        <dbReference type="ARBA" id="ARBA00007639"/>
    </source>
</evidence>
<dbReference type="EMBL" id="WHJE01000002">
    <property type="protein sequence ID" value="KAE8766012.1"/>
    <property type="molecule type" value="Genomic_DNA"/>
</dbReference>
<name>A0A7J5UUR1_9MICO</name>
<dbReference type="SUPFAM" id="SSF53822">
    <property type="entry name" value="Periplasmic binding protein-like I"/>
    <property type="match status" value="1"/>
</dbReference>
<dbReference type="Gene3D" id="3.40.50.2300">
    <property type="match status" value="2"/>
</dbReference>
<feature type="compositionally biased region" description="Basic and acidic residues" evidence="4">
    <location>
        <begin position="14"/>
        <end position="33"/>
    </location>
</feature>
<dbReference type="AlphaFoldDB" id="A0A7J5UUR1"/>
<dbReference type="InterPro" id="IPR025997">
    <property type="entry name" value="SBP_2_dom"/>
</dbReference>
<protein>
    <submittedName>
        <fullName evidence="6">Substrate-binding domain-containing protein</fullName>
    </submittedName>
</protein>
<keyword evidence="7" id="KW-1185">Reference proteome</keyword>
<organism evidence="6 7">
    <name type="scientific">Georgenia thermotolerans</name>
    <dbReference type="NCBI Taxonomy" id="527326"/>
    <lineage>
        <taxon>Bacteria</taxon>
        <taxon>Bacillati</taxon>
        <taxon>Actinomycetota</taxon>
        <taxon>Actinomycetes</taxon>
        <taxon>Micrococcales</taxon>
        <taxon>Bogoriellaceae</taxon>
        <taxon>Georgenia</taxon>
    </lineage>
</organism>